<keyword evidence="2" id="KW-1185">Reference proteome</keyword>
<dbReference type="Proteomes" id="UP000054058">
    <property type="component" value="Unassembled WGS sequence"/>
</dbReference>
<sequence>MTKKSLFKPVFDIQKKGEITETDTEGDIFD</sequence>
<evidence type="ECO:0000313" key="1">
    <source>
        <dbReference type="EMBL" id="ETX11187.1"/>
    </source>
</evidence>
<evidence type="ECO:0000313" key="2">
    <source>
        <dbReference type="Proteomes" id="UP000054058"/>
    </source>
</evidence>
<comment type="caution">
    <text evidence="1">The sequence shown here is derived from an EMBL/GenBank/DDBJ whole genome shotgun (WGS) entry which is preliminary data.</text>
</comment>
<protein>
    <submittedName>
        <fullName evidence="1">Uncharacterized protein</fullName>
    </submittedName>
</protein>
<proteinExistence type="predicted"/>
<organism evidence="1 2">
    <name type="scientific">Marinomonas ushuaiensis DSM 15871</name>
    <dbReference type="NCBI Taxonomy" id="1122207"/>
    <lineage>
        <taxon>Bacteria</taxon>
        <taxon>Pseudomonadati</taxon>
        <taxon>Pseudomonadota</taxon>
        <taxon>Gammaproteobacteria</taxon>
        <taxon>Oceanospirillales</taxon>
        <taxon>Oceanospirillaceae</taxon>
        <taxon>Marinomonas</taxon>
    </lineage>
</organism>
<reference evidence="1 2" key="1">
    <citation type="submission" date="2014-01" db="EMBL/GenBank/DDBJ databases">
        <title>Marinomonas ushuaiensis DSM 15871 Genome Sequencing.</title>
        <authorList>
            <person name="Lai Q."/>
            <person name="Shao Z.S."/>
        </authorList>
    </citation>
    <scope>NUCLEOTIDE SEQUENCE [LARGE SCALE GENOMIC DNA]</scope>
    <source>
        <strain evidence="1 2">DSM 15871</strain>
    </source>
</reference>
<dbReference type="AlphaFoldDB" id="X7E5E7"/>
<gene>
    <name evidence="1" type="ORF">MUS1_12410</name>
</gene>
<name>X7E5E7_9GAMM</name>
<accession>X7E5E7</accession>
<dbReference type="EMBL" id="JAMB01000005">
    <property type="protein sequence ID" value="ETX11187.1"/>
    <property type="molecule type" value="Genomic_DNA"/>
</dbReference>